<feature type="transmembrane region" description="Helical" evidence="4">
    <location>
        <begin position="1036"/>
        <end position="1054"/>
    </location>
</feature>
<keyword evidence="3 4" id="KW-0443">Lipid metabolism</keyword>
<keyword evidence="4" id="KW-0472">Membrane</keyword>
<comment type="caution">
    <text evidence="7">The sequence shown here is derived from an EMBL/GenBank/DDBJ whole genome shotgun (WGS) entry which is preliminary data.</text>
</comment>
<feature type="domain" description="Fatty acyl-CoA reductase C-terminal" evidence="5">
    <location>
        <begin position="352"/>
        <end position="443"/>
    </location>
</feature>
<dbReference type="GO" id="GO:0102965">
    <property type="term" value="F:alcohol-forming long-chain fatty acyl-CoA reductase activity"/>
    <property type="evidence" value="ECO:0007669"/>
    <property type="project" value="UniProtKB-EC"/>
</dbReference>
<evidence type="ECO:0000313" key="7">
    <source>
        <dbReference type="EMBL" id="KAG5331556.1"/>
    </source>
</evidence>
<evidence type="ECO:0000313" key="8">
    <source>
        <dbReference type="Proteomes" id="UP000669903"/>
    </source>
</evidence>
<evidence type="ECO:0000259" key="5">
    <source>
        <dbReference type="Pfam" id="PF03015"/>
    </source>
</evidence>
<feature type="transmembrane region" description="Helical" evidence="4">
    <location>
        <begin position="573"/>
        <end position="592"/>
    </location>
</feature>
<feature type="domain" description="Thioester reductase (TE)" evidence="6">
    <location>
        <begin position="679"/>
        <end position="946"/>
    </location>
</feature>
<feature type="transmembrane region" description="Helical" evidence="4">
    <location>
        <begin position="662"/>
        <end position="684"/>
    </location>
</feature>
<feature type="domain" description="Fatty acyl-CoA reductase C-terminal" evidence="5">
    <location>
        <begin position="1039"/>
        <end position="1130"/>
    </location>
</feature>
<dbReference type="InterPro" id="IPR036291">
    <property type="entry name" value="NAD(P)-bd_dom_sf"/>
</dbReference>
<dbReference type="Pfam" id="PF03015">
    <property type="entry name" value="Sterile"/>
    <property type="match status" value="2"/>
</dbReference>
<evidence type="ECO:0000256" key="2">
    <source>
        <dbReference type="ARBA" id="ARBA00022516"/>
    </source>
</evidence>
<dbReference type="GO" id="GO:0080019">
    <property type="term" value="F:alcohol-forming very long-chain fatty acyl-CoA reductase activity"/>
    <property type="evidence" value="ECO:0007669"/>
    <property type="project" value="InterPro"/>
</dbReference>
<evidence type="ECO:0000256" key="3">
    <source>
        <dbReference type="ARBA" id="ARBA00023098"/>
    </source>
</evidence>
<dbReference type="Pfam" id="PF07993">
    <property type="entry name" value="NAD_binding_4"/>
    <property type="match status" value="2"/>
</dbReference>
<feature type="transmembrane region" description="Helical" evidence="4">
    <location>
        <begin position="349"/>
        <end position="367"/>
    </location>
</feature>
<keyword evidence="4" id="KW-1133">Transmembrane helix</keyword>
<dbReference type="EMBL" id="JAANIC010005483">
    <property type="protein sequence ID" value="KAG5331556.1"/>
    <property type="molecule type" value="Genomic_DNA"/>
</dbReference>
<proteinExistence type="inferred from homology"/>
<evidence type="ECO:0000259" key="6">
    <source>
        <dbReference type="Pfam" id="PF07993"/>
    </source>
</evidence>
<dbReference type="CDD" id="cd05236">
    <property type="entry name" value="FAR-N_SDR_e"/>
    <property type="match status" value="2"/>
</dbReference>
<feature type="domain" description="Thioester reductase (TE)" evidence="6">
    <location>
        <begin position="10"/>
        <end position="278"/>
    </location>
</feature>
<dbReference type="GO" id="GO:0005777">
    <property type="term" value="C:peroxisome"/>
    <property type="evidence" value="ECO:0007669"/>
    <property type="project" value="TreeGrafter"/>
</dbReference>
<dbReference type="AlphaFoldDB" id="A0A836FCH1"/>
<comment type="function">
    <text evidence="4">Catalyzes the reduction of fatty acyl-CoA to fatty alcohols.</text>
</comment>
<gene>
    <name evidence="7" type="primary">Far1_11</name>
    <name evidence="7" type="ORF">G6Z76_0004536</name>
</gene>
<dbReference type="Proteomes" id="UP000669903">
    <property type="component" value="Unassembled WGS sequence"/>
</dbReference>
<dbReference type="InterPro" id="IPR033640">
    <property type="entry name" value="FAR_C"/>
</dbReference>
<feature type="transmembrane region" description="Helical" evidence="4">
    <location>
        <begin position="458"/>
        <end position="480"/>
    </location>
</feature>
<dbReference type="PANTHER" id="PTHR11011">
    <property type="entry name" value="MALE STERILITY PROTEIN 2-RELATED"/>
    <property type="match status" value="1"/>
</dbReference>
<dbReference type="CDD" id="cd09071">
    <property type="entry name" value="FAR_C"/>
    <property type="match status" value="2"/>
</dbReference>
<comment type="catalytic activity">
    <reaction evidence="4">
        <text>a long-chain fatty acyl-CoA + 2 NADPH + 2 H(+) = a long-chain primary fatty alcohol + 2 NADP(+) + CoA</text>
        <dbReference type="Rhea" id="RHEA:52716"/>
        <dbReference type="ChEBI" id="CHEBI:15378"/>
        <dbReference type="ChEBI" id="CHEBI:57287"/>
        <dbReference type="ChEBI" id="CHEBI:57783"/>
        <dbReference type="ChEBI" id="CHEBI:58349"/>
        <dbReference type="ChEBI" id="CHEBI:77396"/>
        <dbReference type="ChEBI" id="CHEBI:83139"/>
        <dbReference type="EC" id="1.2.1.84"/>
    </reaction>
</comment>
<keyword evidence="4" id="KW-0560">Oxidoreductase</keyword>
<dbReference type="SUPFAM" id="SSF51735">
    <property type="entry name" value="NAD(P)-binding Rossmann-fold domains"/>
    <property type="match status" value="2"/>
</dbReference>
<keyword evidence="2 4" id="KW-0444">Lipid biosynthesis</keyword>
<keyword evidence="8" id="KW-1185">Reference proteome</keyword>
<comment type="similarity">
    <text evidence="1 4">Belongs to the fatty acyl-CoA reductase family.</text>
</comment>
<keyword evidence="4" id="KW-0521">NADP</keyword>
<feature type="transmembrane region" description="Helical" evidence="4">
    <location>
        <begin position="530"/>
        <end position="553"/>
    </location>
</feature>
<feature type="transmembrane region" description="Helical" evidence="4">
    <location>
        <begin position="1145"/>
        <end position="1168"/>
    </location>
</feature>
<sequence length="1169" mass="138018">YFSNLFIFCLVGGTGFLGKMLIEKLLRSCPDISMIYVMIRSQKDKSPENRLDEMLESPLYDRIKKEVPNFRIKIVPIAGDCNIKGLGLSKTDRNMLIKKVAIIFHIAANMQFYEKIKISTIVNIDATATIIELAKHMRNLKSFIHVSTIYSNCHVKHIEECLYSYPINHKHLSTFARNLPENIFEEKISKISWRWPNTYTFTKAIAEGLFKNEIRHPFGIFRPAMVISSASEPLIGWIDNMYGPSGFARSLLLGIVRFHRCNGTYKANIVPVDFTVNALIASAWDVNKKWNKDNSVFVYNFVPPVDGPTWNEYIYALLDINKMYPLRNAIYLPLMTLFKHEIPYRFCVWFGHFLPALLLDAASICIGRSPRMWKLYMKVDKFCKAIEPFCNTEWTYSTDNIQSMWDTLEERDKQLFKFNMVEFNWTEYLINHYQGMRLYRLNENDSMLKVSRMKYARFYWIHQIIKTILFFIIFWIIWFIKKYKLNLIFIIDFFSEEFTKFHSYISYIQLRTLVRNIIDSIVRLAVPAEVIFSAINLFTVFQHINIFLIRCLIEHQIIKIACQFNINIIYKYIYKYIYICVCTYINVFKFPPTLSMNILKISLALNKYLENSLNVSTLFRIFFSNILILYWISRTDKIESLTGCQNFLDSLKVKLKSKTQVVLYYMICCVSFNIFIERGTGFLGKMLIEKLLRSCPDISMIYVMIRSQKDKNPKNRLDEMLESPLYDRVKKEVPNFHQKIVPIIGDSNIKDLGLSESDRNMLISNVSIIFHMAANMQFYGKIKISTIVNIDATAIILKLAKRMPNLKSFIHVSTIYSNCHVKHIEERLYSYPINHKHLITFSRNLPENIFEEKISNRISSQWPNTYTFTKAIAEGLFKNESGDLPIGIFRPAIILSSASEPLIGWIENMYGPPGIATSILLGHIRFYRCNSTYKANIVPVDFTVNALIASAWDVHKQHRFLLFNINNIFYLNTGLCSRRAKDMLIYNFVPPIDGPTWNEYHYALLDINKMYPLHNAIYLPIMTFFKHEIPYRFCVWFGHYLPALLLDATSICIGRRPRMWKLYMKIGKFCKAMEPCCNTEWTYSTDNIQSMWDNLNEKDQQLFKFNMVEFNWTEYLINHYQGLRRYQLNENDSMLKVSRMKYVRFYWIHQIIKTIFFFVIFWIIWFMFK</sequence>
<dbReference type="InterPro" id="IPR013120">
    <property type="entry name" value="FAR_NAD-bd"/>
</dbReference>
<dbReference type="GO" id="GO:0035336">
    <property type="term" value="P:long-chain fatty-acyl-CoA metabolic process"/>
    <property type="evidence" value="ECO:0007669"/>
    <property type="project" value="TreeGrafter"/>
</dbReference>
<feature type="transmembrane region" description="Helical" evidence="4">
    <location>
        <begin position="612"/>
        <end position="632"/>
    </location>
</feature>
<organism evidence="7 8">
    <name type="scientific">Acromyrmex charruanus</name>
    <dbReference type="NCBI Taxonomy" id="2715315"/>
    <lineage>
        <taxon>Eukaryota</taxon>
        <taxon>Metazoa</taxon>
        <taxon>Ecdysozoa</taxon>
        <taxon>Arthropoda</taxon>
        <taxon>Hexapoda</taxon>
        <taxon>Insecta</taxon>
        <taxon>Pterygota</taxon>
        <taxon>Neoptera</taxon>
        <taxon>Endopterygota</taxon>
        <taxon>Hymenoptera</taxon>
        <taxon>Apocrita</taxon>
        <taxon>Aculeata</taxon>
        <taxon>Formicoidea</taxon>
        <taxon>Formicidae</taxon>
        <taxon>Myrmicinae</taxon>
        <taxon>Acromyrmex</taxon>
    </lineage>
</organism>
<dbReference type="Gene3D" id="3.40.50.720">
    <property type="entry name" value="NAD(P)-binding Rossmann-like Domain"/>
    <property type="match status" value="2"/>
</dbReference>
<accession>A0A836FCH1</accession>
<dbReference type="PANTHER" id="PTHR11011:SF60">
    <property type="entry name" value="FATTY ACYL-COA REDUCTASE-RELATED"/>
    <property type="match status" value="1"/>
</dbReference>
<feature type="non-terminal residue" evidence="7">
    <location>
        <position position="1169"/>
    </location>
</feature>
<evidence type="ECO:0000256" key="4">
    <source>
        <dbReference type="RuleBase" id="RU363097"/>
    </source>
</evidence>
<evidence type="ECO:0000256" key="1">
    <source>
        <dbReference type="ARBA" id="ARBA00005928"/>
    </source>
</evidence>
<protein>
    <recommendedName>
        <fullName evidence="4">Fatty acyl-CoA reductase</fullName>
        <ecNumber evidence="4">1.2.1.84</ecNumber>
    </recommendedName>
</protein>
<keyword evidence="4" id="KW-0812">Transmembrane</keyword>
<name>A0A836FCH1_9HYME</name>
<reference evidence="7" key="1">
    <citation type="submission" date="2020-03" db="EMBL/GenBank/DDBJ databases">
        <title>Relaxed selection underlies rapid genomic changes in the transitions from sociality to social parasitism in ants.</title>
        <authorList>
            <person name="Bi X."/>
        </authorList>
    </citation>
    <scope>NUCLEOTIDE SEQUENCE</scope>
    <source>
        <strain evidence="7">BGI-DK2014a</strain>
        <tissue evidence="7">Whole body</tissue>
    </source>
</reference>
<feature type="non-terminal residue" evidence="7">
    <location>
        <position position="1"/>
    </location>
</feature>
<dbReference type="EC" id="1.2.1.84" evidence="4"/>
<dbReference type="InterPro" id="IPR026055">
    <property type="entry name" value="FAR"/>
</dbReference>